<evidence type="ECO:0000256" key="5">
    <source>
        <dbReference type="ARBA" id="ARBA00022777"/>
    </source>
</evidence>
<name>A0ABP9KNR7_9NOCA</name>
<dbReference type="Gene3D" id="1.10.510.10">
    <property type="entry name" value="Transferase(Phosphotransferase) domain 1"/>
    <property type="match status" value="1"/>
</dbReference>
<gene>
    <name evidence="11" type="ORF">GCM10023318_46320</name>
</gene>
<comment type="caution">
    <text evidence="11">The sequence shown here is derived from an EMBL/GenBank/DDBJ whole genome shotgun (WGS) entry which is preliminary data.</text>
</comment>
<evidence type="ECO:0000256" key="6">
    <source>
        <dbReference type="ARBA" id="ARBA00022840"/>
    </source>
</evidence>
<keyword evidence="2" id="KW-0723">Serine/threonine-protein kinase</keyword>
<dbReference type="InterPro" id="IPR017441">
    <property type="entry name" value="Protein_kinase_ATP_BS"/>
</dbReference>
<evidence type="ECO:0000256" key="9">
    <source>
        <dbReference type="SAM" id="Phobius"/>
    </source>
</evidence>
<dbReference type="EC" id="2.7.11.1" evidence="1"/>
<feature type="binding site" evidence="7">
    <location>
        <position position="71"/>
    </location>
    <ligand>
        <name>ATP</name>
        <dbReference type="ChEBI" id="CHEBI:30616"/>
    </ligand>
</feature>
<sequence>MTGGFRLAQLREGADVRPTARDVEDDGVDTPGARTGTRFGPYELRALLGKGGMGEVYEAYDTGRDRLVAVKLLAAQLAKDPTYQLRFRRESQATARLANSHVIPINDWGVIDGALFIDMQLVRGTDLRGILRGDGALSPTRAVGIIEQVASALDAAHAGGLIHRDVKPGNILVTEDDYAYLADFGIAHTEGDSAVTMVGMAVGSYIYMAPERFDAGTVTGRADIYSLACVLHESLTGATPFPAASMNVLIKSHLSDPPPRPSVQRDGVAPALDEVIAKGMAKNPADRYASATELAQAARVAIGGAVTPQPPAQPTLVVRAPAQRTTAPGVVAAPTPGETSLNSVVNPAGPTVVRLTDFQFPPTAEQPAIPKPVPPANPSTGAMPTMRPFPDAHLFEQAQDKAHYPQVSRFSPEEAEVEQQAYREVSDYSDATAYFDPADAANPVSGHVDSVMEHRAEATHRSADSLEYSGVQRFSVEEAEVEQRAYRQVSDYSAPARYPEPEQPPRVQRFSPDEAEAEQRAYRQVSDYPAAAAYAEGADYVGAADDAAESAASEVDFDAGAPDSSVRESSVNGYPDPTEYPRVQRFSPDEAEAEQRAYRQVSDYSGVADYAPAPESTGGITEFLPKADERVRSEERAYSRAGGYSQIGSASGSPVLDEFDEPKTRKYPGVRAYSAVDEHDEESNRPYVTGPEAFVADHSPPGAPPEGESNATPMAYSEYSTPQAYSALDDEYADYADDDPAAPTEFIPVGDYRDPIAYDQDEDDGPAPRRGTDDSSAKTHSVVLPVLVAVLTMVVIAVAGVVGWQMFGSLDTSSNTAGAGTEEPAPQEPAAPGPASSAPPTGATTTKSKPPTLPAGAKECEPESGGQTTGTFVNVASGSSVTSCEFAEEVRKRYAEVGTADSISRDAPRSVVATSPVTGRTYTMKCETEKQVVTCNGGDNAIVYVY</sequence>
<evidence type="ECO:0000256" key="4">
    <source>
        <dbReference type="ARBA" id="ARBA00022741"/>
    </source>
</evidence>
<dbReference type="PROSITE" id="PS00108">
    <property type="entry name" value="PROTEIN_KINASE_ST"/>
    <property type="match status" value="1"/>
</dbReference>
<organism evidence="11 12">
    <name type="scientific">Nocardia callitridis</name>
    <dbReference type="NCBI Taxonomy" id="648753"/>
    <lineage>
        <taxon>Bacteria</taxon>
        <taxon>Bacillati</taxon>
        <taxon>Actinomycetota</taxon>
        <taxon>Actinomycetes</taxon>
        <taxon>Mycobacteriales</taxon>
        <taxon>Nocardiaceae</taxon>
        <taxon>Nocardia</taxon>
    </lineage>
</organism>
<dbReference type="PROSITE" id="PS50011">
    <property type="entry name" value="PROTEIN_KINASE_DOM"/>
    <property type="match status" value="1"/>
</dbReference>
<proteinExistence type="predicted"/>
<dbReference type="InterPro" id="IPR011009">
    <property type="entry name" value="Kinase-like_dom_sf"/>
</dbReference>
<keyword evidence="6 7" id="KW-0067">ATP-binding</keyword>
<dbReference type="Pfam" id="PF00069">
    <property type="entry name" value="Pkinase"/>
    <property type="match status" value="1"/>
</dbReference>
<keyword evidence="3" id="KW-0808">Transferase</keyword>
<dbReference type="EMBL" id="BAABJM010000005">
    <property type="protein sequence ID" value="GAA5062546.1"/>
    <property type="molecule type" value="Genomic_DNA"/>
</dbReference>
<feature type="compositionally biased region" description="Basic and acidic residues" evidence="8">
    <location>
        <begin position="766"/>
        <end position="777"/>
    </location>
</feature>
<evidence type="ECO:0000256" key="1">
    <source>
        <dbReference type="ARBA" id="ARBA00012513"/>
    </source>
</evidence>
<keyword evidence="9" id="KW-1133">Transmembrane helix</keyword>
<evidence type="ECO:0000256" key="2">
    <source>
        <dbReference type="ARBA" id="ARBA00022527"/>
    </source>
</evidence>
<feature type="compositionally biased region" description="Low complexity" evidence="8">
    <location>
        <begin position="833"/>
        <end position="850"/>
    </location>
</feature>
<evidence type="ECO:0000256" key="7">
    <source>
        <dbReference type="PROSITE-ProRule" id="PRU10141"/>
    </source>
</evidence>
<keyword evidence="9" id="KW-0472">Membrane</keyword>
<feature type="transmembrane region" description="Helical" evidence="9">
    <location>
        <begin position="782"/>
        <end position="804"/>
    </location>
</feature>
<evidence type="ECO:0000256" key="3">
    <source>
        <dbReference type="ARBA" id="ARBA00022679"/>
    </source>
</evidence>
<keyword evidence="4 7" id="KW-0547">Nucleotide-binding</keyword>
<keyword evidence="5" id="KW-0418">Kinase</keyword>
<evidence type="ECO:0000259" key="10">
    <source>
        <dbReference type="PROSITE" id="PS50011"/>
    </source>
</evidence>
<dbReference type="Proteomes" id="UP001500603">
    <property type="component" value="Unassembled WGS sequence"/>
</dbReference>
<feature type="compositionally biased region" description="Basic and acidic residues" evidence="8">
    <location>
        <begin position="625"/>
        <end position="638"/>
    </location>
</feature>
<feature type="region of interest" description="Disordered" evidence="8">
    <location>
        <begin position="552"/>
        <end position="777"/>
    </location>
</feature>
<feature type="region of interest" description="Disordered" evidence="8">
    <location>
        <begin position="486"/>
        <end position="519"/>
    </location>
</feature>
<feature type="domain" description="Protein kinase" evidence="10">
    <location>
        <begin position="42"/>
        <end position="302"/>
    </location>
</feature>
<protein>
    <recommendedName>
        <fullName evidence="1">non-specific serine/threonine protein kinase</fullName>
        <ecNumber evidence="1">2.7.11.1</ecNumber>
    </recommendedName>
</protein>
<dbReference type="InterPro" id="IPR008271">
    <property type="entry name" value="Ser/Thr_kinase_AS"/>
</dbReference>
<keyword evidence="9" id="KW-0812">Transmembrane</keyword>
<feature type="region of interest" description="Disordered" evidence="8">
    <location>
        <begin position="813"/>
        <end position="871"/>
    </location>
</feature>
<evidence type="ECO:0000313" key="11">
    <source>
        <dbReference type="EMBL" id="GAA5062546.1"/>
    </source>
</evidence>
<reference evidence="12" key="1">
    <citation type="journal article" date="2019" name="Int. J. Syst. Evol. Microbiol.">
        <title>The Global Catalogue of Microorganisms (GCM) 10K type strain sequencing project: providing services to taxonomists for standard genome sequencing and annotation.</title>
        <authorList>
            <consortium name="The Broad Institute Genomics Platform"/>
            <consortium name="The Broad Institute Genome Sequencing Center for Infectious Disease"/>
            <person name="Wu L."/>
            <person name="Ma J."/>
        </authorList>
    </citation>
    <scope>NUCLEOTIDE SEQUENCE [LARGE SCALE GENOMIC DNA]</scope>
    <source>
        <strain evidence="12">JCM 18298</strain>
    </source>
</reference>
<feature type="compositionally biased region" description="Acidic residues" evidence="8">
    <location>
        <begin position="728"/>
        <end position="740"/>
    </location>
</feature>
<accession>A0ABP9KNR7</accession>
<dbReference type="SMART" id="SM00220">
    <property type="entry name" value="S_TKc"/>
    <property type="match status" value="1"/>
</dbReference>
<dbReference type="SUPFAM" id="SSF56112">
    <property type="entry name" value="Protein kinase-like (PK-like)"/>
    <property type="match status" value="1"/>
</dbReference>
<dbReference type="PANTHER" id="PTHR43289">
    <property type="entry name" value="MITOGEN-ACTIVATED PROTEIN KINASE KINASE KINASE 20-RELATED"/>
    <property type="match status" value="1"/>
</dbReference>
<dbReference type="InterPro" id="IPR000719">
    <property type="entry name" value="Prot_kinase_dom"/>
</dbReference>
<evidence type="ECO:0000313" key="12">
    <source>
        <dbReference type="Proteomes" id="UP001500603"/>
    </source>
</evidence>
<keyword evidence="12" id="KW-1185">Reference proteome</keyword>
<dbReference type="PROSITE" id="PS00107">
    <property type="entry name" value="PROTEIN_KINASE_ATP"/>
    <property type="match status" value="1"/>
</dbReference>
<dbReference type="Gene3D" id="3.30.200.20">
    <property type="entry name" value="Phosphorylase Kinase, domain 1"/>
    <property type="match status" value="1"/>
</dbReference>
<dbReference type="PANTHER" id="PTHR43289:SF6">
    <property type="entry name" value="SERINE_THREONINE-PROTEIN KINASE NEKL-3"/>
    <property type="match status" value="1"/>
</dbReference>
<feature type="region of interest" description="Disordered" evidence="8">
    <location>
        <begin position="16"/>
        <end position="35"/>
    </location>
</feature>
<evidence type="ECO:0000256" key="8">
    <source>
        <dbReference type="SAM" id="MobiDB-lite"/>
    </source>
</evidence>
<dbReference type="CDD" id="cd14014">
    <property type="entry name" value="STKc_PknB_like"/>
    <property type="match status" value="1"/>
</dbReference>